<evidence type="ECO:0000259" key="6">
    <source>
        <dbReference type="PROSITE" id="PS51918"/>
    </source>
</evidence>
<dbReference type="Gene3D" id="3.20.20.70">
    <property type="entry name" value="Aldolase class I"/>
    <property type="match status" value="1"/>
</dbReference>
<feature type="domain" description="Radical SAM core" evidence="6">
    <location>
        <begin position="443"/>
        <end position="671"/>
    </location>
</feature>
<dbReference type="GO" id="GO:0003824">
    <property type="term" value="F:catalytic activity"/>
    <property type="evidence" value="ECO:0007669"/>
    <property type="project" value="InterPro"/>
</dbReference>
<dbReference type="InterPro" id="IPR006638">
    <property type="entry name" value="Elp3/MiaA/NifB-like_rSAM"/>
</dbReference>
<dbReference type="Gene3D" id="3.40.50.280">
    <property type="entry name" value="Cobalamin-binding domain"/>
    <property type="match status" value="1"/>
</dbReference>
<dbReference type="InterPro" id="IPR051198">
    <property type="entry name" value="BchE-like"/>
</dbReference>
<dbReference type="SMART" id="SM00729">
    <property type="entry name" value="Elp3"/>
    <property type="match status" value="1"/>
</dbReference>
<dbReference type="SFLD" id="SFLDS00029">
    <property type="entry name" value="Radical_SAM"/>
    <property type="match status" value="1"/>
</dbReference>
<dbReference type="GeneID" id="96777695"/>
<keyword evidence="5" id="KW-0411">Iron-sulfur</keyword>
<proteinExistence type="predicted"/>
<comment type="cofactor">
    <cofactor evidence="1">
        <name>[4Fe-4S] cluster</name>
        <dbReference type="ChEBI" id="CHEBI:49883"/>
    </cofactor>
</comment>
<dbReference type="Pfam" id="PF04055">
    <property type="entry name" value="Radical_SAM"/>
    <property type="match status" value="1"/>
</dbReference>
<dbReference type="InterPro" id="IPR058240">
    <property type="entry name" value="rSAM_sf"/>
</dbReference>
<protein>
    <submittedName>
        <fullName evidence="7">Radical SAM protein</fullName>
    </submittedName>
</protein>
<dbReference type="GO" id="GO:0051536">
    <property type="term" value="F:iron-sulfur cluster binding"/>
    <property type="evidence" value="ECO:0007669"/>
    <property type="project" value="UniProtKB-KW"/>
</dbReference>
<dbReference type="RefSeq" id="WP_154405658.1">
    <property type="nucleotide sequence ID" value="NZ_VUNR01000003.1"/>
</dbReference>
<evidence type="ECO:0000256" key="3">
    <source>
        <dbReference type="ARBA" id="ARBA00022723"/>
    </source>
</evidence>
<gene>
    <name evidence="7" type="ORF">FYJ84_02075</name>
</gene>
<dbReference type="InterPro" id="IPR013785">
    <property type="entry name" value="Aldolase_TIM"/>
</dbReference>
<reference evidence="7 8" key="1">
    <citation type="submission" date="2019-08" db="EMBL/GenBank/DDBJ databases">
        <title>In-depth cultivation of the pig gut microbiome towards novel bacterial diversity and tailored functional studies.</title>
        <authorList>
            <person name="Wylensek D."/>
            <person name="Hitch T.C.A."/>
            <person name="Clavel T."/>
        </authorList>
    </citation>
    <scope>NUCLEOTIDE SEQUENCE [LARGE SCALE GENOMIC DNA]</scope>
    <source>
        <strain evidence="7 8">WCA-693-APC-5D-A</strain>
    </source>
</reference>
<sequence length="701" mass="82041">MMVVYINSYVELKKQISKKTKYIIYGAGKMGRLLFSFMHTNDIDNELTCFLETQHSNDYELFAKKVYSLATIPKEYLGGEYSVIIATSEDNHESMLNAIQKFDFGGIYCLKNNFFKEIAIELRREKYKYWNDRLQKNVERITDTSKENGVLLITPPYWDVYAPFSAVPSLVAAMKQKFVEVEQLDLGIECFHVAIREFWGEIAQRFISERYYDMVVSQYHYNPYNTYEDYKKDVWFFSQDSFPFREIKQRSCDFNKIQLGVLTAFYDEILNMESSFIDFDSVKSIIDDEDNFLCSNLFETILQEKIWKRLTQKRCLYGISVTSVGQFLPACKIAKLIKRIHKGAKVVIGGSCVDVFLRSDCCCKIDLHRYFDYVIVGEGESALCSLYDYSNNVSKGIELDIMDIPNLAFIDANNIVKYTTSVLEDVEGLSVADYDDLDLDMYVSPKLILPYQASRGCHYGYCAFCNHDEKYRHNYRPKTAKKIVEDLVLLKKKYGVTDIQFVDEAIRPDQFEKMVYEMAANLEFKHINWIYYSRVSLEYNKDMLKKAYANGCRMVMFGIETFNQRLLNFIKKGINSEASKYCIKLFHENKIKVYAWMLCNLPSETLDELCDDIDEVKNQMKYLDAVAPGIFRLEKNTDMYNNYSKYNILSIDNACKERFVSHNNGEIIDQDGIKNCFQGRYVPLISKYFFSCNRYDVYFSK</sequence>
<comment type="caution">
    <text evidence="7">The sequence shown here is derived from an EMBL/GenBank/DDBJ whole genome shotgun (WGS) entry which is preliminary data.</text>
</comment>
<dbReference type="GO" id="GO:0046872">
    <property type="term" value="F:metal ion binding"/>
    <property type="evidence" value="ECO:0007669"/>
    <property type="project" value="UniProtKB-KW"/>
</dbReference>
<dbReference type="PROSITE" id="PS51918">
    <property type="entry name" value="RADICAL_SAM"/>
    <property type="match status" value="1"/>
</dbReference>
<dbReference type="SUPFAM" id="SSF102114">
    <property type="entry name" value="Radical SAM enzymes"/>
    <property type="match status" value="1"/>
</dbReference>
<evidence type="ECO:0000256" key="4">
    <source>
        <dbReference type="ARBA" id="ARBA00023004"/>
    </source>
</evidence>
<evidence type="ECO:0000313" key="8">
    <source>
        <dbReference type="Proteomes" id="UP000433181"/>
    </source>
</evidence>
<keyword evidence="3" id="KW-0479">Metal-binding</keyword>
<evidence type="ECO:0000313" key="7">
    <source>
        <dbReference type="EMBL" id="MSU07777.1"/>
    </source>
</evidence>
<dbReference type="InterPro" id="IPR007197">
    <property type="entry name" value="rSAM"/>
</dbReference>
<accession>A0A6I2UAN9</accession>
<dbReference type="PANTHER" id="PTHR43409">
    <property type="entry name" value="ANAEROBIC MAGNESIUM-PROTOPORPHYRIN IX MONOMETHYL ESTER CYCLASE-RELATED"/>
    <property type="match status" value="1"/>
</dbReference>
<evidence type="ECO:0000256" key="5">
    <source>
        <dbReference type="ARBA" id="ARBA00023014"/>
    </source>
</evidence>
<dbReference type="EMBL" id="VUNR01000003">
    <property type="protein sequence ID" value="MSU07777.1"/>
    <property type="molecule type" value="Genomic_DNA"/>
</dbReference>
<keyword evidence="4" id="KW-0408">Iron</keyword>
<dbReference type="SFLD" id="SFLDG01082">
    <property type="entry name" value="B12-binding_domain_containing"/>
    <property type="match status" value="1"/>
</dbReference>
<dbReference type="AlphaFoldDB" id="A0A6I2UAN9"/>
<evidence type="ECO:0000256" key="2">
    <source>
        <dbReference type="ARBA" id="ARBA00022691"/>
    </source>
</evidence>
<keyword evidence="8" id="KW-1185">Reference proteome</keyword>
<evidence type="ECO:0000256" key="1">
    <source>
        <dbReference type="ARBA" id="ARBA00001966"/>
    </source>
</evidence>
<dbReference type="Proteomes" id="UP000433181">
    <property type="component" value="Unassembled WGS sequence"/>
</dbReference>
<keyword evidence="2" id="KW-0949">S-adenosyl-L-methionine</keyword>
<name>A0A6I2UAN9_9FIRM</name>
<organism evidence="7 8">
    <name type="scientific">Anaerovibrio slackiae</name>
    <dbReference type="NCBI Taxonomy" id="2652309"/>
    <lineage>
        <taxon>Bacteria</taxon>
        <taxon>Bacillati</taxon>
        <taxon>Bacillota</taxon>
        <taxon>Negativicutes</taxon>
        <taxon>Selenomonadales</taxon>
        <taxon>Selenomonadaceae</taxon>
        <taxon>Anaerovibrio</taxon>
    </lineage>
</organism>